<keyword evidence="2" id="KW-1185">Reference proteome</keyword>
<dbReference type="EMBL" id="KZ679017">
    <property type="protein sequence ID" value="PSS09026.1"/>
    <property type="molecule type" value="Genomic_DNA"/>
</dbReference>
<dbReference type="GeneID" id="36572767"/>
<evidence type="ECO:0000313" key="2">
    <source>
        <dbReference type="Proteomes" id="UP000241818"/>
    </source>
</evidence>
<organism evidence="1 2">
    <name type="scientific">Amorphotheca resinae ATCC 22711</name>
    <dbReference type="NCBI Taxonomy" id="857342"/>
    <lineage>
        <taxon>Eukaryota</taxon>
        <taxon>Fungi</taxon>
        <taxon>Dikarya</taxon>
        <taxon>Ascomycota</taxon>
        <taxon>Pezizomycotina</taxon>
        <taxon>Leotiomycetes</taxon>
        <taxon>Helotiales</taxon>
        <taxon>Amorphothecaceae</taxon>
        <taxon>Amorphotheca</taxon>
    </lineage>
</organism>
<evidence type="ECO:0000313" key="1">
    <source>
        <dbReference type="EMBL" id="PSS09026.1"/>
    </source>
</evidence>
<dbReference type="RefSeq" id="XP_024717324.1">
    <property type="nucleotide sequence ID" value="XM_024864686.1"/>
</dbReference>
<protein>
    <submittedName>
        <fullName evidence="1">Uncharacterized protein</fullName>
    </submittedName>
</protein>
<dbReference type="OrthoDB" id="5343383at2759"/>
<gene>
    <name evidence="1" type="ORF">M430DRAFT_22397</name>
</gene>
<name>A0A2T3ARP4_AMORE</name>
<proteinExistence type="predicted"/>
<dbReference type="Proteomes" id="UP000241818">
    <property type="component" value="Unassembled WGS sequence"/>
</dbReference>
<accession>A0A2T3ARP4</accession>
<sequence>MATMGFPPRQCLTCASSGDACDGGLPIFPWQKSSFTASPQNLGVQVQTPLTSGMAVFTENYLKSEHGALIRGITSVYGTLKSMQRFDDMELKSPPQANFLMGKLTSIGLETSLCMLQLNLDYDGHYVDFLMYPSTARLANSVINLRARRGIPNRTKSE</sequence>
<dbReference type="AlphaFoldDB" id="A0A2T3ARP4"/>
<reference evidence="1 2" key="1">
    <citation type="journal article" date="2018" name="New Phytol.">
        <title>Comparative genomics and transcriptomics depict ericoid mycorrhizal fungi as versatile saprotrophs and plant mutualists.</title>
        <authorList>
            <person name="Martino E."/>
            <person name="Morin E."/>
            <person name="Grelet G.A."/>
            <person name="Kuo A."/>
            <person name="Kohler A."/>
            <person name="Daghino S."/>
            <person name="Barry K.W."/>
            <person name="Cichocki N."/>
            <person name="Clum A."/>
            <person name="Dockter R.B."/>
            <person name="Hainaut M."/>
            <person name="Kuo R.C."/>
            <person name="LaButti K."/>
            <person name="Lindahl B.D."/>
            <person name="Lindquist E.A."/>
            <person name="Lipzen A."/>
            <person name="Khouja H.R."/>
            <person name="Magnuson J."/>
            <person name="Murat C."/>
            <person name="Ohm R.A."/>
            <person name="Singer S.W."/>
            <person name="Spatafora J.W."/>
            <person name="Wang M."/>
            <person name="Veneault-Fourrey C."/>
            <person name="Henrissat B."/>
            <person name="Grigoriev I.V."/>
            <person name="Martin F.M."/>
            <person name="Perotto S."/>
        </authorList>
    </citation>
    <scope>NUCLEOTIDE SEQUENCE [LARGE SCALE GENOMIC DNA]</scope>
    <source>
        <strain evidence="1 2">ATCC 22711</strain>
    </source>
</reference>
<dbReference type="InParanoid" id="A0A2T3ARP4"/>